<keyword evidence="1" id="KW-0805">Transcription regulation</keyword>
<name>A0A5C5U609_9GAMM</name>
<organism evidence="5 6">
    <name type="scientific">Luteimonas wenzhouensis</name>
    <dbReference type="NCBI Taxonomy" id="2599615"/>
    <lineage>
        <taxon>Bacteria</taxon>
        <taxon>Pseudomonadati</taxon>
        <taxon>Pseudomonadota</taxon>
        <taxon>Gammaproteobacteria</taxon>
        <taxon>Lysobacterales</taxon>
        <taxon>Lysobacteraceae</taxon>
        <taxon>Luteimonas</taxon>
    </lineage>
</organism>
<dbReference type="RefSeq" id="WP_146311585.1">
    <property type="nucleotide sequence ID" value="NZ_VOHE01000002.1"/>
</dbReference>
<keyword evidence="2" id="KW-0238">DNA-binding</keyword>
<evidence type="ECO:0000256" key="3">
    <source>
        <dbReference type="ARBA" id="ARBA00023163"/>
    </source>
</evidence>
<proteinExistence type="predicted"/>
<keyword evidence="6" id="KW-1185">Reference proteome</keyword>
<dbReference type="SMART" id="SM00342">
    <property type="entry name" value="HTH_ARAC"/>
    <property type="match status" value="1"/>
</dbReference>
<dbReference type="Pfam" id="PF12852">
    <property type="entry name" value="Cupin_6"/>
    <property type="match status" value="1"/>
</dbReference>
<dbReference type="AlphaFoldDB" id="A0A5C5U609"/>
<dbReference type="InterPro" id="IPR050204">
    <property type="entry name" value="AraC_XylS_family_regulators"/>
</dbReference>
<dbReference type="Proteomes" id="UP000315949">
    <property type="component" value="Unassembled WGS sequence"/>
</dbReference>
<keyword evidence="3" id="KW-0804">Transcription</keyword>
<comment type="caution">
    <text evidence="5">The sequence shown here is derived from an EMBL/GenBank/DDBJ whole genome shotgun (WGS) entry which is preliminary data.</text>
</comment>
<feature type="domain" description="HTH araC/xylS-type" evidence="4">
    <location>
        <begin position="174"/>
        <end position="271"/>
    </location>
</feature>
<dbReference type="GO" id="GO:0043565">
    <property type="term" value="F:sequence-specific DNA binding"/>
    <property type="evidence" value="ECO:0007669"/>
    <property type="project" value="InterPro"/>
</dbReference>
<dbReference type="InterPro" id="IPR032783">
    <property type="entry name" value="AraC_lig"/>
</dbReference>
<dbReference type="GO" id="GO:0003700">
    <property type="term" value="F:DNA-binding transcription factor activity"/>
    <property type="evidence" value="ECO:0007669"/>
    <property type="project" value="InterPro"/>
</dbReference>
<dbReference type="InterPro" id="IPR018062">
    <property type="entry name" value="HTH_AraC-typ_CS"/>
</dbReference>
<sequence>MTDRLAALMAHFPVRARVFNAGPLCGVNTVGDDGEHGQLHLLRAGVLDLVHGREQIRISRPSLLLYPRPMAHRFITDAERGADMVCAHLSFEGGGGSPVVAGLPAFVCVPLEELDGAEPLLSIMFDEAFGARCGRMAIVERLFEVVMVQVLRHLLHGGEIRVGMLSGLAHPRLRHALVAMHEAPAKEWPLEELARIAGMSRSVFAATFRDTVGVTPGQYLQSWRISLAQQALRRGRPLKIVASQVGYGSEAALSRAFKAQTGHSPREWRKVGAAPPAVAAAGISR</sequence>
<reference evidence="5 6" key="1">
    <citation type="submission" date="2019-07" db="EMBL/GenBank/DDBJ databases">
        <title>Luteimonas sp. YD-1 nov., isolated from acidic soil.</title>
        <authorList>
            <person name="Zhou J."/>
        </authorList>
    </citation>
    <scope>NUCLEOTIDE SEQUENCE [LARGE SCALE GENOMIC DNA]</scope>
    <source>
        <strain evidence="5 6">YD-1</strain>
    </source>
</reference>
<gene>
    <name evidence="5" type="ORF">FQY79_05695</name>
</gene>
<evidence type="ECO:0000259" key="4">
    <source>
        <dbReference type="PROSITE" id="PS01124"/>
    </source>
</evidence>
<dbReference type="PROSITE" id="PS00041">
    <property type="entry name" value="HTH_ARAC_FAMILY_1"/>
    <property type="match status" value="1"/>
</dbReference>
<dbReference type="InterPro" id="IPR009057">
    <property type="entry name" value="Homeodomain-like_sf"/>
</dbReference>
<dbReference type="OrthoDB" id="9783876at2"/>
<evidence type="ECO:0000256" key="2">
    <source>
        <dbReference type="ARBA" id="ARBA00023125"/>
    </source>
</evidence>
<dbReference type="EMBL" id="VOHE01000002">
    <property type="protein sequence ID" value="TWT20800.1"/>
    <property type="molecule type" value="Genomic_DNA"/>
</dbReference>
<evidence type="ECO:0000313" key="6">
    <source>
        <dbReference type="Proteomes" id="UP000315949"/>
    </source>
</evidence>
<dbReference type="InterPro" id="IPR018060">
    <property type="entry name" value="HTH_AraC"/>
</dbReference>
<protein>
    <submittedName>
        <fullName evidence="5">AraC family transcriptional regulator</fullName>
    </submittedName>
</protein>
<dbReference type="SUPFAM" id="SSF46689">
    <property type="entry name" value="Homeodomain-like"/>
    <property type="match status" value="2"/>
</dbReference>
<dbReference type="Gene3D" id="1.10.10.60">
    <property type="entry name" value="Homeodomain-like"/>
    <property type="match status" value="2"/>
</dbReference>
<dbReference type="PANTHER" id="PTHR46796:SF13">
    <property type="entry name" value="HTH-TYPE TRANSCRIPTIONAL ACTIVATOR RHAS"/>
    <property type="match status" value="1"/>
</dbReference>
<evidence type="ECO:0000256" key="1">
    <source>
        <dbReference type="ARBA" id="ARBA00023015"/>
    </source>
</evidence>
<accession>A0A5C5U609</accession>
<evidence type="ECO:0000313" key="5">
    <source>
        <dbReference type="EMBL" id="TWT20800.1"/>
    </source>
</evidence>
<dbReference type="Pfam" id="PF12833">
    <property type="entry name" value="HTH_18"/>
    <property type="match status" value="1"/>
</dbReference>
<dbReference type="PROSITE" id="PS01124">
    <property type="entry name" value="HTH_ARAC_FAMILY_2"/>
    <property type="match status" value="1"/>
</dbReference>
<dbReference type="PANTHER" id="PTHR46796">
    <property type="entry name" value="HTH-TYPE TRANSCRIPTIONAL ACTIVATOR RHAS-RELATED"/>
    <property type="match status" value="1"/>
</dbReference>